<evidence type="ECO:0000313" key="2">
    <source>
        <dbReference type="Proteomes" id="UP000561438"/>
    </source>
</evidence>
<dbReference type="EMBL" id="JABWGV010000003">
    <property type="protein sequence ID" value="NVD45086.1"/>
    <property type="molecule type" value="Genomic_DNA"/>
</dbReference>
<dbReference type="InterPro" id="IPR010836">
    <property type="entry name" value="SapC"/>
</dbReference>
<dbReference type="AlphaFoldDB" id="A0A850H339"/>
<sequence length="234" mass="25203">MRTAVLDNIAHADLRLRRESGPDFGDAVGQVAVFLPELPQVQREYPILFSRDQDGSASPIALTGLQPDELLFASGAGWDADYIPAAARKGPFLLGKGESDDPVIHVVLDHPKITEDAENADPIFLPHGGHALALENALDALRLIHSGMEPTRRMAAAFDDAKLIQPLSFNVQVSETQAVKFDNFHAILPEAIDALSSGALTKLSAAGFLQPAVLIAHSLGNINRLIQRKRKRGA</sequence>
<keyword evidence="2" id="KW-1185">Reference proteome</keyword>
<dbReference type="RefSeq" id="WP_176267417.1">
    <property type="nucleotide sequence ID" value="NZ_JABWGV010000003.1"/>
</dbReference>
<reference evidence="1 2" key="1">
    <citation type="submission" date="2020-06" db="EMBL/GenBank/DDBJ databases">
        <title>Altererythrobacter sp. HHU K3-1.</title>
        <authorList>
            <person name="Zhang D."/>
            <person name="Xue H."/>
        </authorList>
    </citation>
    <scope>NUCLEOTIDE SEQUENCE [LARGE SCALE GENOMIC DNA]</scope>
    <source>
        <strain evidence="1 2">HHU K3-1</strain>
    </source>
</reference>
<name>A0A850H339_9SPHN</name>
<dbReference type="Proteomes" id="UP000561438">
    <property type="component" value="Unassembled WGS sequence"/>
</dbReference>
<organism evidence="1 2">
    <name type="scientific">Qipengyuania atrilutea</name>
    <dbReference type="NCBI Taxonomy" id="2744473"/>
    <lineage>
        <taxon>Bacteria</taxon>
        <taxon>Pseudomonadati</taxon>
        <taxon>Pseudomonadota</taxon>
        <taxon>Alphaproteobacteria</taxon>
        <taxon>Sphingomonadales</taxon>
        <taxon>Erythrobacteraceae</taxon>
        <taxon>Qipengyuania</taxon>
    </lineage>
</organism>
<accession>A0A850H339</accession>
<dbReference type="Pfam" id="PF07277">
    <property type="entry name" value="SapC"/>
    <property type="match status" value="1"/>
</dbReference>
<gene>
    <name evidence="1" type="ORF">HUV48_08640</name>
</gene>
<comment type="caution">
    <text evidence="1">The sequence shown here is derived from an EMBL/GenBank/DDBJ whole genome shotgun (WGS) entry which is preliminary data.</text>
</comment>
<evidence type="ECO:0000313" key="1">
    <source>
        <dbReference type="EMBL" id="NVD45086.1"/>
    </source>
</evidence>
<protein>
    <submittedName>
        <fullName evidence="1">SapC family protein</fullName>
    </submittedName>
</protein>
<proteinExistence type="predicted"/>